<accession>A0AAD4C9Z1</accession>
<sequence length="304" mass="33140">MQAPPSEPMLVLDPAMLSGASRPDDDDSDYEYEYLEDQTETFYLNLDLTSHQGPIRPARRRNDPTTTTNASTPAATSTATTTPAPSSVAPPSEENESTWASTESDLNPAERVQILGLHTANPLVSYQNQIFSCTWADQIGTELFFTRPDIELEHDSESTSGPPPLKRGGNFDLLAANSVKLLGRKANLISSAGSRPSQDVTPSTAPAIAVGPTARTGPPTNQMRFLEQLKHIKQTRGETDTVRTVFTVSKRSQNLEDRLRGWARTDEQLAEIERLNEAAIQGDADALAALEDIYSQIGSQEATR</sequence>
<feature type="region of interest" description="Disordered" evidence="1">
    <location>
        <begin position="191"/>
        <end position="220"/>
    </location>
</feature>
<dbReference type="AlphaFoldDB" id="A0AAD4C9Z1"/>
<comment type="caution">
    <text evidence="3">The sequence shown here is derived from an EMBL/GenBank/DDBJ whole genome shotgun (WGS) entry which is preliminary data.</text>
</comment>
<feature type="region of interest" description="Disordered" evidence="1">
    <location>
        <begin position="45"/>
        <end position="105"/>
    </location>
</feature>
<evidence type="ECO:0000256" key="1">
    <source>
        <dbReference type="SAM" id="MobiDB-lite"/>
    </source>
</evidence>
<evidence type="ECO:0000313" key="3">
    <source>
        <dbReference type="EMBL" id="KAF9882589.1"/>
    </source>
</evidence>
<proteinExistence type="predicted"/>
<dbReference type="InterPro" id="IPR019481">
    <property type="entry name" value="TFIIIC_triple_barrel"/>
</dbReference>
<dbReference type="EMBL" id="VCAU01000285">
    <property type="protein sequence ID" value="KAF9882589.1"/>
    <property type="molecule type" value="Genomic_DNA"/>
</dbReference>
<feature type="region of interest" description="Disordered" evidence="1">
    <location>
        <begin position="1"/>
        <end position="31"/>
    </location>
</feature>
<dbReference type="Proteomes" id="UP001194746">
    <property type="component" value="Unassembled WGS sequence"/>
</dbReference>
<feature type="compositionally biased region" description="Polar residues" evidence="1">
    <location>
        <begin position="191"/>
        <end position="204"/>
    </location>
</feature>
<feature type="domain" description="Transcription factor TFIIIC triple barrel" evidence="2">
    <location>
        <begin position="38"/>
        <end position="188"/>
    </location>
</feature>
<protein>
    <recommendedName>
        <fullName evidence="2">Transcription factor TFIIIC triple barrel domain-containing protein</fullName>
    </recommendedName>
</protein>
<evidence type="ECO:0000259" key="2">
    <source>
        <dbReference type="Pfam" id="PF10419"/>
    </source>
</evidence>
<reference evidence="3" key="2">
    <citation type="submission" date="2020-02" db="EMBL/GenBank/DDBJ databases">
        <authorList>
            <person name="Gilchrist C.L.M."/>
            <person name="Chooi Y.-H."/>
        </authorList>
    </citation>
    <scope>NUCLEOTIDE SEQUENCE</scope>
    <source>
        <strain evidence="3">MST-FP2251</strain>
    </source>
</reference>
<keyword evidence="4" id="KW-1185">Reference proteome</keyword>
<organism evidence="3 4">
    <name type="scientific">Aspergillus nanangensis</name>
    <dbReference type="NCBI Taxonomy" id="2582783"/>
    <lineage>
        <taxon>Eukaryota</taxon>
        <taxon>Fungi</taxon>
        <taxon>Dikarya</taxon>
        <taxon>Ascomycota</taxon>
        <taxon>Pezizomycotina</taxon>
        <taxon>Eurotiomycetes</taxon>
        <taxon>Eurotiomycetidae</taxon>
        <taxon>Eurotiales</taxon>
        <taxon>Aspergillaceae</taxon>
        <taxon>Aspergillus</taxon>
        <taxon>Aspergillus subgen. Circumdati</taxon>
    </lineage>
</organism>
<feature type="compositionally biased region" description="Low complexity" evidence="1">
    <location>
        <begin position="64"/>
        <end position="92"/>
    </location>
</feature>
<reference evidence="3" key="1">
    <citation type="journal article" date="2019" name="Beilstein J. Org. Chem.">
        <title>Nanangenines: drimane sesquiterpenoids as the dominant metabolite cohort of a novel Australian fungus, Aspergillus nanangensis.</title>
        <authorList>
            <person name="Lacey H.J."/>
            <person name="Gilchrist C.L.M."/>
            <person name="Crombie A."/>
            <person name="Kalaitzis J.A."/>
            <person name="Vuong D."/>
            <person name="Rutledge P.J."/>
            <person name="Turner P."/>
            <person name="Pitt J.I."/>
            <person name="Lacey E."/>
            <person name="Chooi Y.H."/>
            <person name="Piggott A.M."/>
        </authorList>
    </citation>
    <scope>NUCLEOTIDE SEQUENCE</scope>
    <source>
        <strain evidence="3">MST-FP2251</strain>
    </source>
</reference>
<dbReference type="Pfam" id="PF10419">
    <property type="entry name" value="TFIIIC_sub6"/>
    <property type="match status" value="1"/>
</dbReference>
<dbReference type="Gene3D" id="2.60.40.4370">
    <property type="match status" value="1"/>
</dbReference>
<name>A0AAD4C9Z1_ASPNN</name>
<evidence type="ECO:0000313" key="4">
    <source>
        <dbReference type="Proteomes" id="UP001194746"/>
    </source>
</evidence>
<gene>
    <name evidence="3" type="ORF">FE257_006228</name>
</gene>